<keyword evidence="1" id="KW-1133">Transmembrane helix</keyword>
<dbReference type="Proteomes" id="UP000197153">
    <property type="component" value="Chromosome 3"/>
</dbReference>
<accession>A0A248JZ47</accession>
<feature type="transmembrane region" description="Helical" evidence="1">
    <location>
        <begin position="38"/>
        <end position="61"/>
    </location>
</feature>
<dbReference type="EMBL" id="CP022112">
    <property type="protein sequence ID" value="ASG23751.1"/>
    <property type="molecule type" value="Genomic_DNA"/>
</dbReference>
<feature type="transmembrane region" description="Helical" evidence="1">
    <location>
        <begin position="6"/>
        <end position="26"/>
    </location>
</feature>
<dbReference type="KEGG" id="nao:Y958_22500"/>
<feature type="transmembrane region" description="Helical" evidence="1">
    <location>
        <begin position="67"/>
        <end position="86"/>
    </location>
</feature>
<keyword evidence="3" id="KW-1185">Reference proteome</keyword>
<evidence type="ECO:0000313" key="3">
    <source>
        <dbReference type="Proteomes" id="UP000197153"/>
    </source>
</evidence>
<evidence type="ECO:0008006" key="4">
    <source>
        <dbReference type="Google" id="ProtNLM"/>
    </source>
</evidence>
<organism evidence="2 3">
    <name type="scientific">Nitrospirillum viridazoti CBAmc</name>
    <dbReference type="NCBI Taxonomy" id="1441467"/>
    <lineage>
        <taxon>Bacteria</taxon>
        <taxon>Pseudomonadati</taxon>
        <taxon>Pseudomonadota</taxon>
        <taxon>Alphaproteobacteria</taxon>
        <taxon>Rhodospirillales</taxon>
        <taxon>Azospirillaceae</taxon>
        <taxon>Nitrospirillum</taxon>
        <taxon>Nitrospirillum viridazoti</taxon>
    </lineage>
</organism>
<dbReference type="AlphaFoldDB" id="A0A248JZ47"/>
<protein>
    <recommendedName>
        <fullName evidence="4">DUF998 domain-containing protein</fullName>
    </recommendedName>
</protein>
<proteinExistence type="predicted"/>
<feature type="transmembrane region" description="Helical" evidence="1">
    <location>
        <begin position="133"/>
        <end position="151"/>
    </location>
</feature>
<reference evidence="2 3" key="1">
    <citation type="submission" date="2017-06" db="EMBL/GenBank/DDBJ databases">
        <title>Complete genome sequence of Nitrospirillum amazonense strain CBAmC, an endophytic nitrogen-fixing and plant growth-promoting bacterium, isolated from sugarcane.</title>
        <authorList>
            <person name="Schwab S."/>
            <person name="dos Santos Teixeira K.R."/>
            <person name="Simoes Araujo J.L."/>
            <person name="Soares Vidal M."/>
            <person name="Borges de Freitas H.R."/>
            <person name="Rivello Crivelaro A.L."/>
            <person name="Bueno de Camargo Nunes A."/>
            <person name="dos Santos C.M."/>
            <person name="Palmeira da Silva Rosa D."/>
            <person name="da Silva Padilha D."/>
            <person name="da Silva E."/>
            <person name="Araujo Terra L."/>
            <person name="Soares Mendes V."/>
            <person name="Farinelli L."/>
            <person name="Magalhaes Cruz L."/>
            <person name="Baldani J.I."/>
        </authorList>
    </citation>
    <scope>NUCLEOTIDE SEQUENCE [LARGE SCALE GENOMIC DNA]</scope>
    <source>
        <strain evidence="2 3">CBAmC</strain>
    </source>
</reference>
<sequence length="166" mass="17188">MFDPTSYVGFHTDLSLLALAAGLLLLSGLFSSRVPPALTAVYLAAAVLTDLTGFGFPFSGFLPSHGVGALSLLILAVAIAALYAFGLRGAWRWIYAASLTASVFLLAFVAVAQSFLKVPALHALAPTGSEPPFGAAEGILLLLFVGTGILATRRFRPGIRRAAAIA</sequence>
<gene>
    <name evidence="2" type="ORF">Y958_22500</name>
</gene>
<name>A0A248JZ47_9PROT</name>
<keyword evidence="1" id="KW-0812">Transmembrane</keyword>
<feature type="transmembrane region" description="Helical" evidence="1">
    <location>
        <begin position="93"/>
        <end position="113"/>
    </location>
</feature>
<evidence type="ECO:0000256" key="1">
    <source>
        <dbReference type="SAM" id="Phobius"/>
    </source>
</evidence>
<dbReference type="RefSeq" id="WP_088874226.1">
    <property type="nucleotide sequence ID" value="NZ_CP022112.1"/>
</dbReference>
<keyword evidence="1" id="KW-0472">Membrane</keyword>
<evidence type="ECO:0000313" key="2">
    <source>
        <dbReference type="EMBL" id="ASG23751.1"/>
    </source>
</evidence>